<dbReference type="PANTHER" id="PTHR40278:SF1">
    <property type="entry name" value="DNA UTILIZATION PROTEIN HOFN"/>
    <property type="match status" value="1"/>
</dbReference>
<feature type="compositionally biased region" description="Low complexity" evidence="1">
    <location>
        <begin position="66"/>
        <end position="77"/>
    </location>
</feature>
<dbReference type="PANTHER" id="PTHR40278">
    <property type="entry name" value="DNA UTILIZATION PROTEIN HOFN"/>
    <property type="match status" value="1"/>
</dbReference>
<dbReference type="AlphaFoldDB" id="A0A7H8UBZ9"/>
<proteinExistence type="predicted"/>
<dbReference type="InterPro" id="IPR007813">
    <property type="entry name" value="PilN"/>
</dbReference>
<evidence type="ECO:0000256" key="1">
    <source>
        <dbReference type="SAM" id="MobiDB-lite"/>
    </source>
</evidence>
<evidence type="ECO:0000313" key="2">
    <source>
        <dbReference type="EMBL" id="QKZ97416.1"/>
    </source>
</evidence>
<gene>
    <name evidence="2" type="ORF">HWQ14_06800</name>
</gene>
<organism evidence="2 3">
    <name type="scientific">Enterobacter cloacae</name>
    <dbReference type="NCBI Taxonomy" id="550"/>
    <lineage>
        <taxon>Bacteria</taxon>
        <taxon>Pseudomonadati</taxon>
        <taxon>Pseudomonadota</taxon>
        <taxon>Gammaproteobacteria</taxon>
        <taxon>Enterobacterales</taxon>
        <taxon>Enterobacteriaceae</taxon>
        <taxon>Enterobacter</taxon>
        <taxon>Enterobacter cloacae complex</taxon>
    </lineage>
</organism>
<sequence length="164" mass="18127">MSMPNLLPWRRERRIQQLRFWGLLYAASLLLMLAGGVSLRVAQSLASQALQSDLAGTRAVQKVLKARQPQPAKASSPSQPPEPVAWQPALESLASAMPQQAWLTTLRYQPPSLILSGYATSFTALTAMTDALERIKGFIPGPAGALQQDSRGRWMFTFQLHSRR</sequence>
<protein>
    <submittedName>
        <fullName evidence="2">PilN domain-containing protein</fullName>
    </submittedName>
</protein>
<evidence type="ECO:0000313" key="3">
    <source>
        <dbReference type="Proteomes" id="UP000509421"/>
    </source>
</evidence>
<reference evidence="2 3" key="1">
    <citation type="submission" date="2020-06" db="EMBL/GenBank/DDBJ databases">
        <title>Long-read sequencing of DSM26481-BlokeschLab.</title>
        <authorList>
            <person name="Blokesch M."/>
        </authorList>
    </citation>
    <scope>NUCLEOTIDE SEQUENCE [LARGE SCALE GENOMIC DNA]</scope>
    <source>
        <strain evidence="2 3">DSM 26481</strain>
    </source>
</reference>
<dbReference type="Proteomes" id="UP000509421">
    <property type="component" value="Chromosome"/>
</dbReference>
<accession>A0A7H8UBZ9</accession>
<dbReference type="RefSeq" id="WP_176609316.1">
    <property type="nucleotide sequence ID" value="NZ_CP056117.1"/>
</dbReference>
<dbReference type="InterPro" id="IPR052534">
    <property type="entry name" value="Extracell_DNA_Util/SecSys_Comp"/>
</dbReference>
<name>A0A7H8UBZ9_ENTCL</name>
<feature type="region of interest" description="Disordered" evidence="1">
    <location>
        <begin position="61"/>
        <end position="85"/>
    </location>
</feature>
<dbReference type="Pfam" id="PF05137">
    <property type="entry name" value="PilN"/>
    <property type="match status" value="1"/>
</dbReference>
<dbReference type="EMBL" id="CP056117">
    <property type="protein sequence ID" value="QKZ97416.1"/>
    <property type="molecule type" value="Genomic_DNA"/>
</dbReference>